<feature type="transmembrane region" description="Helical" evidence="14">
    <location>
        <begin position="369"/>
        <end position="390"/>
    </location>
</feature>
<evidence type="ECO:0000256" key="6">
    <source>
        <dbReference type="ARBA" id="ARBA00022821"/>
    </source>
</evidence>
<dbReference type="PROSITE" id="PS50011">
    <property type="entry name" value="PROTEIN_KINASE_DOM"/>
    <property type="match status" value="1"/>
</dbReference>
<evidence type="ECO:0000259" key="15">
    <source>
        <dbReference type="PROSITE" id="PS50011"/>
    </source>
</evidence>
<evidence type="ECO:0000256" key="8">
    <source>
        <dbReference type="ARBA" id="ARBA00022989"/>
    </source>
</evidence>
<evidence type="ECO:0000256" key="11">
    <source>
        <dbReference type="ARBA" id="ARBA00023180"/>
    </source>
</evidence>
<organism evidence="18 19">
    <name type="scientific">Arabidopsis thaliana</name>
    <name type="common">Mouse-ear cress</name>
    <dbReference type="NCBI Taxonomy" id="3702"/>
    <lineage>
        <taxon>Eukaryota</taxon>
        <taxon>Viridiplantae</taxon>
        <taxon>Streptophyta</taxon>
        <taxon>Embryophyta</taxon>
        <taxon>Tracheophyta</taxon>
        <taxon>Spermatophyta</taxon>
        <taxon>Magnoliopsida</taxon>
        <taxon>eudicotyledons</taxon>
        <taxon>Gunneridae</taxon>
        <taxon>Pentapetalae</taxon>
        <taxon>rosids</taxon>
        <taxon>malvids</taxon>
        <taxon>Brassicales</taxon>
        <taxon>Brassicaceae</taxon>
        <taxon>Camelineae</taxon>
        <taxon>Arabidopsis</taxon>
    </lineage>
</organism>
<dbReference type="AlphaFoldDB" id="A0A7G2E2A7"/>
<evidence type="ECO:0000256" key="10">
    <source>
        <dbReference type="ARBA" id="ARBA00023157"/>
    </source>
</evidence>
<gene>
    <name evidence="18" type="ORF">AT9943_LOCUS4343</name>
</gene>
<feature type="domain" description="Apple" evidence="17">
    <location>
        <begin position="840"/>
        <end position="922"/>
    </location>
</feature>
<dbReference type="InterPro" id="IPR004326">
    <property type="entry name" value="Mlo"/>
</dbReference>
<feature type="region of interest" description="Disordered" evidence="13">
    <location>
        <begin position="461"/>
        <end position="562"/>
    </location>
</feature>
<evidence type="ECO:0000259" key="16">
    <source>
        <dbReference type="PROSITE" id="PS50927"/>
    </source>
</evidence>
<dbReference type="InterPro" id="IPR036426">
    <property type="entry name" value="Bulb-type_lectin_dom_sf"/>
</dbReference>
<keyword evidence="12" id="KW-0568">Pathogenesis-related protein</keyword>
<dbReference type="SMART" id="SM00473">
    <property type="entry name" value="PAN_AP"/>
    <property type="match status" value="1"/>
</dbReference>
<evidence type="ECO:0000259" key="17">
    <source>
        <dbReference type="PROSITE" id="PS50948"/>
    </source>
</evidence>
<feature type="transmembrane region" description="Helical" evidence="14">
    <location>
        <begin position="160"/>
        <end position="181"/>
    </location>
</feature>
<evidence type="ECO:0000256" key="9">
    <source>
        <dbReference type="ARBA" id="ARBA00023136"/>
    </source>
</evidence>
<dbReference type="Gene3D" id="3.30.200.20">
    <property type="entry name" value="Phosphorylase Kinase, domain 1"/>
    <property type="match status" value="1"/>
</dbReference>
<dbReference type="Gene3D" id="2.90.10.10">
    <property type="entry name" value="Bulb-type lectin domain"/>
    <property type="match status" value="1"/>
</dbReference>
<dbReference type="PANTHER" id="PTHR31942">
    <property type="entry name" value="MLO-LIKE PROTEIN 1"/>
    <property type="match status" value="1"/>
</dbReference>
<feature type="transmembrane region" description="Helical" evidence="14">
    <location>
        <begin position="313"/>
        <end position="335"/>
    </location>
</feature>
<evidence type="ECO:0000256" key="4">
    <source>
        <dbReference type="ARBA" id="ARBA00022729"/>
    </source>
</evidence>
<dbReference type="FunFam" id="3.30.200.20:FF:000401">
    <property type="entry name" value="G-type lectin S-receptor-like serine/threonine-protein kinase SD1-29"/>
    <property type="match status" value="1"/>
</dbReference>
<dbReference type="GO" id="GO:0005516">
    <property type="term" value="F:calmodulin binding"/>
    <property type="evidence" value="ECO:0007669"/>
    <property type="project" value="UniProtKB-KW"/>
</dbReference>
<feature type="compositionally biased region" description="Basic and acidic residues" evidence="13">
    <location>
        <begin position="541"/>
        <end position="551"/>
    </location>
</feature>
<feature type="transmembrane region" description="Helical" evidence="14">
    <location>
        <begin position="410"/>
        <end position="433"/>
    </location>
</feature>
<evidence type="ECO:0000256" key="12">
    <source>
        <dbReference type="ARBA" id="ARBA00023265"/>
    </source>
</evidence>
<dbReference type="CDD" id="cd01098">
    <property type="entry name" value="PAN_AP_plant"/>
    <property type="match status" value="1"/>
</dbReference>
<dbReference type="Pfam" id="PF03094">
    <property type="entry name" value="Mlo"/>
    <property type="match status" value="1"/>
</dbReference>
<dbReference type="GO" id="GO:0005524">
    <property type="term" value="F:ATP binding"/>
    <property type="evidence" value="ECO:0007669"/>
    <property type="project" value="InterPro"/>
</dbReference>
<dbReference type="InterPro" id="IPR001245">
    <property type="entry name" value="Ser-Thr/Tyr_kinase_cat_dom"/>
</dbReference>
<dbReference type="InterPro" id="IPR021820">
    <property type="entry name" value="S-locus_recpt_kinase_C"/>
</dbReference>
<dbReference type="SUPFAM" id="SSF56112">
    <property type="entry name" value="Protein kinase-like (PK-like)"/>
    <property type="match status" value="1"/>
</dbReference>
<feature type="domain" description="Bulb-type lectin" evidence="16">
    <location>
        <begin position="609"/>
        <end position="727"/>
    </location>
</feature>
<evidence type="ECO:0000256" key="2">
    <source>
        <dbReference type="ARBA" id="ARBA00006574"/>
    </source>
</evidence>
<dbReference type="CDD" id="cd00028">
    <property type="entry name" value="B_lectin"/>
    <property type="match status" value="1"/>
</dbReference>
<comment type="similarity">
    <text evidence="2">Belongs to the MLO family.</text>
</comment>
<dbReference type="Pfam" id="PF01453">
    <property type="entry name" value="B_lectin"/>
    <property type="match status" value="1"/>
</dbReference>
<dbReference type="InterPro" id="IPR001480">
    <property type="entry name" value="Bulb-type_lectin_dom"/>
</dbReference>
<accession>A0A7G2E2A7</accession>
<feature type="transmembrane region" description="Helical" evidence="14">
    <location>
        <begin position="288"/>
        <end position="307"/>
    </location>
</feature>
<sequence>MADQVKEKTLEETSTWAVAVVCFVLLLISIVIEKLIHKIGSWFKKKNKKALYEALEKVKAELMLMGFISLLLTIGQGYISNICIPKNIAASMHPCSASEEARKYGKKDVPKEDEEENSRRKLLQLVDSLIPRRSLATKGYDKCAEKGKVAFVSAYGMHQLHIFIFVLAVCHVIYCIVTYALGKTKMRRWKKWEEETKTIEYQYSHDPERFRFARDTSFGRRHLSFWSKSTITLWIVCFFRQFFRSVTKVDYLTLRHGFIMAHLAPGSDARFDFRKYIQRSLEEDFKTIVEINPVIWFIAVLFLLTNTNGLNSYLWLPFIPFIVILIVGTKLQVIITKLGLRIQEKGDVVKGTPLVQPGDHFFWFGRPRFILFLIHLVLFTNAFQLAFFVWSTYEFGLKNCFHESRVDSRPFGSCRLLVQILCSYVTLPLYALVTQMGSKMKPTVFNERVATALKSWHHTAKKNIKHGRTSESTTPFSSRPTTPTHGSSPIHLLRNAPHKRSRSVDESFANSFSPRNSDFDSWDPESQHETAETSNSNHRSRFGEEESEKKFVSSSVELPPGPGQIRTQHEISDQDLVARPGPLYLGILDGRYVVLGSKMVSVYMFSSYNNLRRLFLDIGDDEVCLLSLLYLALNPNNSRNLYVGIWFKGIIPRTVVWVANRENSVTDATADLAISSNGSLLLFDGKHSTVWSTGETFASNGSSAELSDSGNLLVIDKVSGITLWQSFEHLGDTMLPYSSLMYNPGTGEKRVLSSWKSYTDPLPGEFVGYITTQVPPQGFIMRGSKPYWRSGPWAKTRFTGVPLTDESYTHPFSVQQDANGEEWKRGNWTGGCVRRTELHCQGNSTGRHVNVFHPVANIKPPDFYEFVSSGSAEECYQSCLHNCSCLAFAYINGIGCLIWNQELMDVMQFSVGGELLSIRLASSEMGGNQRKKTIIASIVSISLFVTLASAAFGFWRYRLKHNAIVSKVSLQGAWRNDLKSEDVSGLYFFEMKTIEIATNNFSLVNKLGQGGFGPVYKGKLQDGKEIAVKRLSSSSGQGKEEFMNEIVLISKLQHINLVRILGCCIEGEERLLVYEFMVNKSLDTFIFGGGYMSPEYAWTGVFSEKSDTYSFGVLLLEVISGEKISRFSYDKERKNLLAYAWESWCENGGVDFLDKDVADSCHPSEVGRCVQIGLLCVQHQPTDRPNTLELLSMLTTTSDLPVPKEPTFAVHTSDDGSRTSDLITVNEVTQSVVLGR</sequence>
<evidence type="ECO:0000256" key="13">
    <source>
        <dbReference type="SAM" id="MobiDB-lite"/>
    </source>
</evidence>
<dbReference type="InterPro" id="IPR003609">
    <property type="entry name" value="Pan_app"/>
</dbReference>
<dbReference type="GO" id="GO:0016020">
    <property type="term" value="C:membrane"/>
    <property type="evidence" value="ECO:0007669"/>
    <property type="project" value="UniProtKB-SubCell"/>
</dbReference>
<dbReference type="GO" id="GO:0030246">
    <property type="term" value="F:carbohydrate binding"/>
    <property type="evidence" value="ECO:0007669"/>
    <property type="project" value="UniProtKB-KW"/>
</dbReference>
<feature type="transmembrane region" description="Helical" evidence="14">
    <location>
        <begin position="58"/>
        <end position="79"/>
    </location>
</feature>
<dbReference type="Pfam" id="PF11883">
    <property type="entry name" value="DUF3403"/>
    <property type="match status" value="1"/>
</dbReference>
<dbReference type="EMBL" id="LR881466">
    <property type="protein sequence ID" value="CAD5316003.1"/>
    <property type="molecule type" value="Genomic_DNA"/>
</dbReference>
<dbReference type="PANTHER" id="PTHR31942:SF80">
    <property type="entry name" value="MLO-LIKE PROTEIN 6"/>
    <property type="match status" value="1"/>
</dbReference>
<evidence type="ECO:0000256" key="14">
    <source>
        <dbReference type="SAM" id="Phobius"/>
    </source>
</evidence>
<evidence type="ECO:0000313" key="18">
    <source>
        <dbReference type="EMBL" id="CAD5316003.1"/>
    </source>
</evidence>
<dbReference type="InterPro" id="IPR000719">
    <property type="entry name" value="Prot_kinase_dom"/>
</dbReference>
<dbReference type="GO" id="GO:0004674">
    <property type="term" value="F:protein serine/threonine kinase activity"/>
    <property type="evidence" value="ECO:0007669"/>
    <property type="project" value="InterPro"/>
</dbReference>
<proteinExistence type="inferred from homology"/>
<dbReference type="Pfam" id="PF08276">
    <property type="entry name" value="PAN_2"/>
    <property type="match status" value="1"/>
</dbReference>
<feature type="transmembrane region" description="Helical" evidence="14">
    <location>
        <begin position="934"/>
        <end position="955"/>
    </location>
</feature>
<dbReference type="SUPFAM" id="SSF51110">
    <property type="entry name" value="alpha-D-mannose-specific plant lectins"/>
    <property type="match status" value="1"/>
</dbReference>
<dbReference type="Proteomes" id="UP000516314">
    <property type="component" value="Chromosome 1"/>
</dbReference>
<keyword evidence="6" id="KW-0611">Plant defense</keyword>
<keyword evidence="3 14" id="KW-0812">Transmembrane</keyword>
<dbReference type="Gene3D" id="1.10.510.10">
    <property type="entry name" value="Transferase(Phosphotransferase) domain 1"/>
    <property type="match status" value="1"/>
</dbReference>
<dbReference type="PROSITE" id="PS50927">
    <property type="entry name" value="BULB_LECTIN"/>
    <property type="match status" value="1"/>
</dbReference>
<keyword evidence="5" id="KW-0430">Lectin</keyword>
<evidence type="ECO:0000256" key="1">
    <source>
        <dbReference type="ARBA" id="ARBA00004141"/>
    </source>
</evidence>
<keyword evidence="11" id="KW-0325">Glycoprotein</keyword>
<dbReference type="SMART" id="SM00108">
    <property type="entry name" value="B_lectin"/>
    <property type="match status" value="1"/>
</dbReference>
<evidence type="ECO:0000313" key="19">
    <source>
        <dbReference type="Proteomes" id="UP000516314"/>
    </source>
</evidence>
<keyword evidence="8 14" id="KW-1133">Transmembrane helix</keyword>
<feature type="transmembrane region" description="Helical" evidence="14">
    <location>
        <begin position="16"/>
        <end position="37"/>
    </location>
</feature>
<keyword evidence="10" id="KW-1015">Disulfide bond</keyword>
<protein>
    <submittedName>
        <fullName evidence="18">(thale cress) hypothetical protein</fullName>
    </submittedName>
</protein>
<keyword evidence="7" id="KW-0112">Calmodulin-binding</keyword>
<keyword evidence="9 14" id="KW-0472">Membrane</keyword>
<dbReference type="Pfam" id="PF07714">
    <property type="entry name" value="PK_Tyr_Ser-Thr"/>
    <property type="match status" value="2"/>
</dbReference>
<reference evidence="18 19" key="1">
    <citation type="submission" date="2020-09" db="EMBL/GenBank/DDBJ databases">
        <authorList>
            <person name="Ashkenazy H."/>
        </authorList>
    </citation>
    <scope>NUCLEOTIDE SEQUENCE [LARGE SCALE GENOMIC DNA]</scope>
    <source>
        <strain evidence="19">cv. Cdm-0</strain>
    </source>
</reference>
<dbReference type="PROSITE" id="PS50948">
    <property type="entry name" value="PAN"/>
    <property type="match status" value="1"/>
</dbReference>
<name>A0A7G2E2A7_ARATH</name>
<feature type="domain" description="Protein kinase" evidence="15">
    <location>
        <begin position="1001"/>
        <end position="1236"/>
    </location>
</feature>
<comment type="subcellular location">
    <subcellularLocation>
        <location evidence="1">Membrane</location>
        <topology evidence="1">Multi-pass membrane protein</topology>
    </subcellularLocation>
</comment>
<dbReference type="GO" id="GO:0006952">
    <property type="term" value="P:defense response"/>
    <property type="evidence" value="ECO:0007669"/>
    <property type="project" value="UniProtKB-KW"/>
</dbReference>
<evidence type="ECO:0000256" key="3">
    <source>
        <dbReference type="ARBA" id="ARBA00022692"/>
    </source>
</evidence>
<keyword evidence="4" id="KW-0732">Signal</keyword>
<dbReference type="InterPro" id="IPR011009">
    <property type="entry name" value="Kinase-like_dom_sf"/>
</dbReference>
<evidence type="ECO:0000256" key="7">
    <source>
        <dbReference type="ARBA" id="ARBA00022860"/>
    </source>
</evidence>
<evidence type="ECO:0000256" key="5">
    <source>
        <dbReference type="ARBA" id="ARBA00022734"/>
    </source>
</evidence>
<feature type="compositionally biased region" description="Low complexity" evidence="13">
    <location>
        <begin position="470"/>
        <end position="484"/>
    </location>
</feature>